<protein>
    <submittedName>
        <fullName evidence="2">Uncharacterized protein</fullName>
    </submittedName>
</protein>
<feature type="region of interest" description="Disordered" evidence="1">
    <location>
        <begin position="63"/>
        <end position="82"/>
    </location>
</feature>
<feature type="compositionally biased region" description="Basic residues" evidence="1">
    <location>
        <begin position="232"/>
        <end position="242"/>
    </location>
</feature>
<comment type="caution">
    <text evidence="2">The sequence shown here is derived from an EMBL/GenBank/DDBJ whole genome shotgun (WGS) entry which is preliminary data.</text>
</comment>
<dbReference type="EMBL" id="WWHY01000001">
    <property type="protein sequence ID" value="MYR30695.1"/>
    <property type="molecule type" value="Genomic_DNA"/>
</dbReference>
<evidence type="ECO:0000313" key="3">
    <source>
        <dbReference type="Proteomes" id="UP000467124"/>
    </source>
</evidence>
<accession>A0A7K2ILN3</accession>
<feature type="compositionally biased region" description="Polar residues" evidence="1">
    <location>
        <begin position="71"/>
        <end position="82"/>
    </location>
</feature>
<dbReference type="Proteomes" id="UP000467124">
    <property type="component" value="Unassembled WGS sequence"/>
</dbReference>
<name>A0A7K2ILN3_9ACTN</name>
<reference evidence="2 3" key="1">
    <citation type="journal article" date="2019" name="Nat. Commun.">
        <title>The antimicrobial potential of Streptomyces from insect microbiomes.</title>
        <authorList>
            <person name="Chevrette M.G."/>
            <person name="Carlson C.M."/>
            <person name="Ortega H.E."/>
            <person name="Thomas C."/>
            <person name="Ananiev G.E."/>
            <person name="Barns K.J."/>
            <person name="Book A.J."/>
            <person name="Cagnazzo J."/>
            <person name="Carlos C."/>
            <person name="Flanigan W."/>
            <person name="Grubbs K.J."/>
            <person name="Horn H.A."/>
            <person name="Hoffmann F.M."/>
            <person name="Klassen J.L."/>
            <person name="Knack J.J."/>
            <person name="Lewin G.R."/>
            <person name="McDonald B.R."/>
            <person name="Muller L."/>
            <person name="Melo W.G.P."/>
            <person name="Pinto-Tomas A.A."/>
            <person name="Schmitz A."/>
            <person name="Wendt-Pienkowski E."/>
            <person name="Wildman S."/>
            <person name="Zhao M."/>
            <person name="Zhang F."/>
            <person name="Bugni T.S."/>
            <person name="Andes D.R."/>
            <person name="Pupo M.T."/>
            <person name="Currie C.R."/>
        </authorList>
    </citation>
    <scope>NUCLEOTIDE SEQUENCE [LARGE SCALE GENOMIC DNA]</scope>
    <source>
        <strain evidence="2 3">SID5840</strain>
    </source>
</reference>
<sequence length="297" mass="32434">MHTTLINHAGRTVHIKTGGEGGTYSAQISPDGKAWPLIEKFSTTFARDMFAKGYIAHMTEQGYAPKGRSAPSRSTTLSTPNNSADLLAETLGELAGTANSESPPESLTTIIHGGHMGYELYRHVLNNAPAEIDAAARLVLAVIADDANEKTRRSYLGMDLLSHRTGLLPDSASKALRRLAKAGFEIRVPVGTDKNGKPVFAMKGHRTVYLIPVFPERFMAPKPGREADLQGRKARTRGRPKTAQRPDPRPQRPDESPQSPDERQTLFLSLLSLLILLALKTDPSSLSLKRPTPTRTR</sequence>
<proteinExistence type="predicted"/>
<dbReference type="AlphaFoldDB" id="A0A7K2ILN3"/>
<organism evidence="2 3">
    <name type="scientific">Nocardiopsis alba</name>
    <dbReference type="NCBI Taxonomy" id="53437"/>
    <lineage>
        <taxon>Bacteria</taxon>
        <taxon>Bacillati</taxon>
        <taxon>Actinomycetota</taxon>
        <taxon>Actinomycetes</taxon>
        <taxon>Streptosporangiales</taxon>
        <taxon>Nocardiopsidaceae</taxon>
        <taxon>Nocardiopsis</taxon>
    </lineage>
</organism>
<evidence type="ECO:0000256" key="1">
    <source>
        <dbReference type="SAM" id="MobiDB-lite"/>
    </source>
</evidence>
<gene>
    <name evidence="2" type="ORF">GTW20_00050</name>
</gene>
<dbReference type="RefSeq" id="WP_161109864.1">
    <property type="nucleotide sequence ID" value="NZ_WWHY01000001.1"/>
</dbReference>
<evidence type="ECO:0000313" key="2">
    <source>
        <dbReference type="EMBL" id="MYR30695.1"/>
    </source>
</evidence>
<feature type="region of interest" description="Disordered" evidence="1">
    <location>
        <begin position="221"/>
        <end position="263"/>
    </location>
</feature>
<feature type="compositionally biased region" description="Basic and acidic residues" evidence="1">
    <location>
        <begin position="244"/>
        <end position="263"/>
    </location>
</feature>